<reference evidence="2" key="1">
    <citation type="submission" date="2022-10" db="EMBL/GenBank/DDBJ databases">
        <authorList>
            <person name="Chen Y."/>
            <person name="Dougan E. K."/>
            <person name="Chan C."/>
            <person name="Rhodes N."/>
            <person name="Thang M."/>
        </authorList>
    </citation>
    <scope>NUCLEOTIDE SEQUENCE</scope>
</reference>
<feature type="compositionally biased region" description="Basic and acidic residues" evidence="1">
    <location>
        <begin position="82"/>
        <end position="95"/>
    </location>
</feature>
<evidence type="ECO:0000313" key="2">
    <source>
        <dbReference type="EMBL" id="CAI4009892.1"/>
    </source>
</evidence>
<protein>
    <submittedName>
        <fullName evidence="2">Uncharacterized protein</fullName>
    </submittedName>
</protein>
<accession>A0A9P1DHA7</accession>
<dbReference type="EMBL" id="CAMXCT010004668">
    <property type="protein sequence ID" value="CAI4009892.1"/>
    <property type="molecule type" value="Genomic_DNA"/>
</dbReference>
<evidence type="ECO:0000256" key="1">
    <source>
        <dbReference type="SAM" id="MobiDB-lite"/>
    </source>
</evidence>
<organism evidence="2">
    <name type="scientific">Cladocopium goreaui</name>
    <dbReference type="NCBI Taxonomy" id="2562237"/>
    <lineage>
        <taxon>Eukaryota</taxon>
        <taxon>Sar</taxon>
        <taxon>Alveolata</taxon>
        <taxon>Dinophyceae</taxon>
        <taxon>Suessiales</taxon>
        <taxon>Symbiodiniaceae</taxon>
        <taxon>Cladocopium</taxon>
    </lineage>
</organism>
<proteinExistence type="predicted"/>
<evidence type="ECO:0000313" key="3">
    <source>
        <dbReference type="EMBL" id="CAL1163267.1"/>
    </source>
</evidence>
<dbReference type="EMBL" id="CAMXCT020004668">
    <property type="protein sequence ID" value="CAL1163267.1"/>
    <property type="molecule type" value="Genomic_DNA"/>
</dbReference>
<gene>
    <name evidence="2" type="ORF">C1SCF055_LOCUS35218</name>
</gene>
<evidence type="ECO:0000313" key="4">
    <source>
        <dbReference type="Proteomes" id="UP001152797"/>
    </source>
</evidence>
<dbReference type="Proteomes" id="UP001152797">
    <property type="component" value="Unassembled WGS sequence"/>
</dbReference>
<sequence>MNHWEGAEPETCLSLALGEPEAAAGAALARRQLEATGCEKRKGSFATGILCPDCQEEPAVADGKLLSLGILESILVKATPTPEEKTSTIEGKNDSEAGEEDQIKLLSAGAMQFIVQDMNISP</sequence>
<feature type="region of interest" description="Disordered" evidence="1">
    <location>
        <begin position="80"/>
        <end position="99"/>
    </location>
</feature>
<reference evidence="3" key="2">
    <citation type="submission" date="2024-04" db="EMBL/GenBank/DDBJ databases">
        <authorList>
            <person name="Chen Y."/>
            <person name="Shah S."/>
            <person name="Dougan E. K."/>
            <person name="Thang M."/>
            <person name="Chan C."/>
        </authorList>
    </citation>
    <scope>NUCLEOTIDE SEQUENCE [LARGE SCALE GENOMIC DNA]</scope>
</reference>
<dbReference type="EMBL" id="CAMXCT030004668">
    <property type="protein sequence ID" value="CAL4797204.1"/>
    <property type="molecule type" value="Genomic_DNA"/>
</dbReference>
<name>A0A9P1DHA7_9DINO</name>
<keyword evidence="4" id="KW-1185">Reference proteome</keyword>
<dbReference type="AlphaFoldDB" id="A0A9P1DHA7"/>
<comment type="caution">
    <text evidence="2">The sequence shown here is derived from an EMBL/GenBank/DDBJ whole genome shotgun (WGS) entry which is preliminary data.</text>
</comment>